<keyword evidence="2" id="KW-1185">Reference proteome</keyword>
<dbReference type="PROSITE" id="PS51257">
    <property type="entry name" value="PROKAR_LIPOPROTEIN"/>
    <property type="match status" value="1"/>
</dbReference>
<dbReference type="EMBL" id="RKLR01000001">
    <property type="protein sequence ID" value="MBX0322010.1"/>
    <property type="molecule type" value="Genomic_DNA"/>
</dbReference>
<dbReference type="PROSITE" id="PS51318">
    <property type="entry name" value="TAT"/>
    <property type="match status" value="1"/>
</dbReference>
<evidence type="ECO:0000313" key="1">
    <source>
        <dbReference type="EMBL" id="MBX0322010.1"/>
    </source>
</evidence>
<name>A0AAW4PN85_9EURY</name>
<dbReference type="InterPro" id="IPR006311">
    <property type="entry name" value="TAT_signal"/>
</dbReference>
<protein>
    <recommendedName>
        <fullName evidence="3">Twin-arginine translocation signal domain-containing protein</fullName>
    </recommendedName>
</protein>
<evidence type="ECO:0000313" key="2">
    <source>
        <dbReference type="Proteomes" id="UP001430377"/>
    </source>
</evidence>
<dbReference type="RefSeq" id="WP_220616997.1">
    <property type="nucleotide sequence ID" value="NZ_RKLR01000001.1"/>
</dbReference>
<accession>A0AAW4PN85</accession>
<gene>
    <name evidence="1" type="ORF">EGH21_03085</name>
</gene>
<evidence type="ECO:0008006" key="3">
    <source>
        <dbReference type="Google" id="ProtNLM"/>
    </source>
</evidence>
<dbReference type="Proteomes" id="UP001430377">
    <property type="component" value="Unassembled WGS sequence"/>
</dbReference>
<reference evidence="1 2" key="1">
    <citation type="submission" date="2021-06" db="EMBL/GenBank/DDBJ databases">
        <title>Halomicroarcula sp. a new haloarchaeum isolated from saline soil.</title>
        <authorList>
            <person name="Duran-Viseras A."/>
            <person name="Sanchez-Porro C."/>
            <person name="Ventosa A."/>
        </authorList>
    </citation>
    <scope>NUCLEOTIDE SEQUENCE [LARGE SCALE GENOMIC DNA]</scope>
    <source>
        <strain evidence="1 2">F13</strain>
    </source>
</reference>
<proteinExistence type="predicted"/>
<dbReference type="AlphaFoldDB" id="A0AAW4PN85"/>
<sequence length="321" mass="35401">MPSTSRRAFLGATAAGLAGLAGCDSLGSSEPTVELTLHVDRLDRPLAETLLWTPPERDDHPVQRTRRRAVAAAVDGERVSTYGYGVVPDGEYVERDGRYYLLHDVITGSERIERSVLRLSWVGRVDSEATPEGTPREALPEYDQNAVMPAFFAARVREFDGGAPWSLVEQGGFVYRHLDEAESELAPDPEHDYVVVHGTVLEVSVTQERLVEPEHTGFATAVADSAAAFDEVADAAAVELRLAPDDLGPDARDLFERVRGVEQYSETKPLSAAFESLVGALRLRDALDCSPENCRPRMYETEYLAYDGEYYDCALYINVTE</sequence>
<comment type="caution">
    <text evidence="1">The sequence shown here is derived from an EMBL/GenBank/DDBJ whole genome shotgun (WGS) entry which is preliminary data.</text>
</comment>
<organism evidence="1 2">
    <name type="scientific">Haloarcula rubra</name>
    <dbReference type="NCBI Taxonomy" id="2487747"/>
    <lineage>
        <taxon>Archaea</taxon>
        <taxon>Methanobacteriati</taxon>
        <taxon>Methanobacteriota</taxon>
        <taxon>Stenosarchaea group</taxon>
        <taxon>Halobacteria</taxon>
        <taxon>Halobacteriales</taxon>
        <taxon>Haloarculaceae</taxon>
        <taxon>Haloarcula</taxon>
    </lineage>
</organism>